<reference evidence="2" key="2">
    <citation type="submission" date="2021-09" db="EMBL/GenBank/DDBJ databases">
        <authorList>
            <person name="Jia N."/>
            <person name="Wang J."/>
            <person name="Shi W."/>
            <person name="Du L."/>
            <person name="Sun Y."/>
            <person name="Zhan W."/>
            <person name="Jiang J."/>
            <person name="Wang Q."/>
            <person name="Zhang B."/>
            <person name="Ji P."/>
            <person name="Sakyi L.B."/>
            <person name="Cui X."/>
            <person name="Yuan T."/>
            <person name="Jiang B."/>
            <person name="Yang W."/>
            <person name="Lam T.T.-Y."/>
            <person name="Chang Q."/>
            <person name="Ding S."/>
            <person name="Wang X."/>
            <person name="Zhu J."/>
            <person name="Ruan X."/>
            <person name="Zhao L."/>
            <person name="Wei J."/>
            <person name="Que T."/>
            <person name="Du C."/>
            <person name="Cheng J."/>
            <person name="Dai P."/>
            <person name="Han X."/>
            <person name="Huang E."/>
            <person name="Gao Y."/>
            <person name="Liu J."/>
            <person name="Shao H."/>
            <person name="Ye R."/>
            <person name="Li L."/>
            <person name="Wei W."/>
            <person name="Wang X."/>
            <person name="Wang C."/>
            <person name="Huo Q."/>
            <person name="Li W."/>
            <person name="Guo W."/>
            <person name="Chen H."/>
            <person name="Chen S."/>
            <person name="Zhou L."/>
            <person name="Zhou L."/>
            <person name="Ni X."/>
            <person name="Tian J."/>
            <person name="Zhou Y."/>
            <person name="Sheng Y."/>
            <person name="Liu T."/>
            <person name="Pan Y."/>
            <person name="Xia L."/>
            <person name="Li J."/>
            <person name="Zhao F."/>
            <person name="Cao W."/>
        </authorList>
    </citation>
    <scope>NUCLEOTIDE SEQUENCE</scope>
    <source>
        <strain evidence="2">Rsan-2018</strain>
        <tissue evidence="2">Larvae</tissue>
    </source>
</reference>
<protein>
    <submittedName>
        <fullName evidence="2">Uncharacterized protein</fullName>
    </submittedName>
</protein>
<feature type="region of interest" description="Disordered" evidence="1">
    <location>
        <begin position="154"/>
        <end position="201"/>
    </location>
</feature>
<dbReference type="Proteomes" id="UP000821837">
    <property type="component" value="Chromosome 3"/>
</dbReference>
<comment type="caution">
    <text evidence="2">The sequence shown here is derived from an EMBL/GenBank/DDBJ whole genome shotgun (WGS) entry which is preliminary data.</text>
</comment>
<feature type="compositionally biased region" description="Polar residues" evidence="1">
    <location>
        <begin position="183"/>
        <end position="192"/>
    </location>
</feature>
<evidence type="ECO:0000313" key="3">
    <source>
        <dbReference type="Proteomes" id="UP000821837"/>
    </source>
</evidence>
<feature type="region of interest" description="Disordered" evidence="1">
    <location>
        <begin position="349"/>
        <end position="390"/>
    </location>
</feature>
<organism evidence="2 3">
    <name type="scientific">Rhipicephalus sanguineus</name>
    <name type="common">Brown dog tick</name>
    <name type="synonym">Ixodes sanguineus</name>
    <dbReference type="NCBI Taxonomy" id="34632"/>
    <lineage>
        <taxon>Eukaryota</taxon>
        <taxon>Metazoa</taxon>
        <taxon>Ecdysozoa</taxon>
        <taxon>Arthropoda</taxon>
        <taxon>Chelicerata</taxon>
        <taxon>Arachnida</taxon>
        <taxon>Acari</taxon>
        <taxon>Parasitiformes</taxon>
        <taxon>Ixodida</taxon>
        <taxon>Ixodoidea</taxon>
        <taxon>Ixodidae</taxon>
        <taxon>Rhipicephalinae</taxon>
        <taxon>Rhipicephalus</taxon>
        <taxon>Rhipicephalus</taxon>
    </lineage>
</organism>
<dbReference type="AlphaFoldDB" id="A0A9D4SZM4"/>
<reference evidence="2" key="1">
    <citation type="journal article" date="2020" name="Cell">
        <title>Large-Scale Comparative Analyses of Tick Genomes Elucidate Their Genetic Diversity and Vector Capacities.</title>
        <authorList>
            <consortium name="Tick Genome and Microbiome Consortium (TIGMIC)"/>
            <person name="Jia N."/>
            <person name="Wang J."/>
            <person name="Shi W."/>
            <person name="Du L."/>
            <person name="Sun Y."/>
            <person name="Zhan W."/>
            <person name="Jiang J.F."/>
            <person name="Wang Q."/>
            <person name="Zhang B."/>
            <person name="Ji P."/>
            <person name="Bell-Sakyi L."/>
            <person name="Cui X.M."/>
            <person name="Yuan T.T."/>
            <person name="Jiang B.G."/>
            <person name="Yang W.F."/>
            <person name="Lam T.T."/>
            <person name="Chang Q.C."/>
            <person name="Ding S.J."/>
            <person name="Wang X.J."/>
            <person name="Zhu J.G."/>
            <person name="Ruan X.D."/>
            <person name="Zhao L."/>
            <person name="Wei J.T."/>
            <person name="Ye R.Z."/>
            <person name="Que T.C."/>
            <person name="Du C.H."/>
            <person name="Zhou Y.H."/>
            <person name="Cheng J.X."/>
            <person name="Dai P.F."/>
            <person name="Guo W.B."/>
            <person name="Han X.H."/>
            <person name="Huang E.J."/>
            <person name="Li L.F."/>
            <person name="Wei W."/>
            <person name="Gao Y.C."/>
            <person name="Liu J.Z."/>
            <person name="Shao H.Z."/>
            <person name="Wang X."/>
            <person name="Wang C.C."/>
            <person name="Yang T.C."/>
            <person name="Huo Q.B."/>
            <person name="Li W."/>
            <person name="Chen H.Y."/>
            <person name="Chen S.E."/>
            <person name="Zhou L.G."/>
            <person name="Ni X.B."/>
            <person name="Tian J.H."/>
            <person name="Sheng Y."/>
            <person name="Liu T."/>
            <person name="Pan Y.S."/>
            <person name="Xia L.Y."/>
            <person name="Li J."/>
            <person name="Zhao F."/>
            <person name="Cao W.C."/>
        </authorList>
    </citation>
    <scope>NUCLEOTIDE SEQUENCE</scope>
    <source>
        <strain evidence="2">Rsan-2018</strain>
    </source>
</reference>
<feature type="compositionally biased region" description="Low complexity" evidence="1">
    <location>
        <begin position="122"/>
        <end position="131"/>
    </location>
</feature>
<feature type="region of interest" description="Disordered" evidence="1">
    <location>
        <begin position="86"/>
        <end position="140"/>
    </location>
</feature>
<evidence type="ECO:0000313" key="2">
    <source>
        <dbReference type="EMBL" id="KAH7962895.1"/>
    </source>
</evidence>
<feature type="region of interest" description="Disordered" evidence="1">
    <location>
        <begin position="292"/>
        <end position="328"/>
    </location>
</feature>
<keyword evidence="3" id="KW-1185">Reference proteome</keyword>
<proteinExistence type="predicted"/>
<dbReference type="VEuPathDB" id="VectorBase:RSAN_050837"/>
<dbReference type="EMBL" id="JABSTV010001249">
    <property type="protein sequence ID" value="KAH7962895.1"/>
    <property type="molecule type" value="Genomic_DNA"/>
</dbReference>
<feature type="compositionally biased region" description="Low complexity" evidence="1">
    <location>
        <begin position="163"/>
        <end position="178"/>
    </location>
</feature>
<gene>
    <name evidence="2" type="ORF">HPB52_018555</name>
</gene>
<feature type="compositionally biased region" description="Pro residues" evidence="1">
    <location>
        <begin position="360"/>
        <end position="372"/>
    </location>
</feature>
<feature type="compositionally biased region" description="Low complexity" evidence="1">
    <location>
        <begin position="312"/>
        <end position="326"/>
    </location>
</feature>
<feature type="compositionally biased region" description="Low complexity" evidence="1">
    <location>
        <begin position="350"/>
        <end position="359"/>
    </location>
</feature>
<sequence length="390" mass="40533">MLPQLCPPVPLFHPAYPRAWFMRLDAILAVNGVKTQPLMHTVLLNAHPVELCHLAAASSSSPRPYDDLCAAVLACYGQTYRPLPGSREFQISPPSQGAGPTGPQPSLDQDFTSPATTPPTSSPATSTSIPAPDHPPDEVQEVPAAIGHSTERSVFSTASAHGPSDAPAISTSSPTSTAHDTSDTPGSTTATSPHALEPAIDTDIVTPAVRPPIAEASPAMSNEPAFPTSTLCASCQHELPSSSKSPAADVQAHIQLRPNVRDAATMTENPEDHPPGLPQVDQTAYALPATQAYNPPAAPHTRSPSPTKQLHSTTTAAPSSSLSNTAHHTEISRATSICSARLAARQHSMSANVASASSNVPPPPPTPLPAPSPHQLRHPPIPATFAPTYV</sequence>
<name>A0A9D4SZM4_RHISA</name>
<evidence type="ECO:0000256" key="1">
    <source>
        <dbReference type="SAM" id="MobiDB-lite"/>
    </source>
</evidence>
<feature type="compositionally biased region" description="Polar residues" evidence="1">
    <location>
        <begin position="302"/>
        <end position="311"/>
    </location>
</feature>
<accession>A0A9D4SZM4</accession>